<keyword evidence="1" id="KW-1133">Transmembrane helix</keyword>
<evidence type="ECO:0000256" key="1">
    <source>
        <dbReference type="SAM" id="Phobius"/>
    </source>
</evidence>
<feature type="transmembrane region" description="Helical" evidence="1">
    <location>
        <begin position="39"/>
        <end position="58"/>
    </location>
</feature>
<dbReference type="EMBL" id="RFFH01000002">
    <property type="protein sequence ID" value="RMI34158.1"/>
    <property type="molecule type" value="Genomic_DNA"/>
</dbReference>
<gene>
    <name evidence="2" type="ORF">EBN03_06980</name>
</gene>
<dbReference type="AlphaFoldDB" id="A0A3M2LHC5"/>
<protein>
    <submittedName>
        <fullName evidence="2">Uncharacterized protein</fullName>
    </submittedName>
</protein>
<evidence type="ECO:0000313" key="3">
    <source>
        <dbReference type="Proteomes" id="UP000279275"/>
    </source>
</evidence>
<evidence type="ECO:0000313" key="2">
    <source>
        <dbReference type="EMBL" id="RMI34158.1"/>
    </source>
</evidence>
<keyword evidence="1" id="KW-0472">Membrane</keyword>
<name>A0A3M2LHC5_9NOCA</name>
<keyword evidence="1" id="KW-0812">Transmembrane</keyword>
<accession>A0A3M2LHC5</accession>
<dbReference type="Proteomes" id="UP000279275">
    <property type="component" value="Unassembled WGS sequence"/>
</dbReference>
<proteinExistence type="predicted"/>
<sequence>MAPATGVFPVTRGALVAVTIAVLAVAAHGAAGGGLPTGTGLTLLFAAAATAGAVATLLPRFGRTGLFAVLGGGQLVGHMALTELCSHHTGCGSGSGAGYLADLPTGWMGLAHLAAAAVTAVLIAATERLYAEVAQAFRRVVGRPLRLETRVASIAATGRTPSIARFLGSAGPGPRAPPVPAC</sequence>
<comment type="caution">
    <text evidence="2">The sequence shown here is derived from an EMBL/GenBank/DDBJ whole genome shotgun (WGS) entry which is preliminary data.</text>
</comment>
<organism evidence="2 3">
    <name type="scientific">Nocardia stercoris</name>
    <dbReference type="NCBI Taxonomy" id="2483361"/>
    <lineage>
        <taxon>Bacteria</taxon>
        <taxon>Bacillati</taxon>
        <taxon>Actinomycetota</taxon>
        <taxon>Actinomycetes</taxon>
        <taxon>Mycobacteriales</taxon>
        <taxon>Nocardiaceae</taxon>
        <taxon>Nocardia</taxon>
    </lineage>
</organism>
<reference evidence="2 3" key="1">
    <citation type="submission" date="2018-10" db="EMBL/GenBank/DDBJ databases">
        <title>Isolation from cow dung.</title>
        <authorList>
            <person name="Ling L."/>
        </authorList>
    </citation>
    <scope>NUCLEOTIDE SEQUENCE [LARGE SCALE GENOMIC DNA]</scope>
    <source>
        <strain evidence="2 3">NEAU-LL90</strain>
    </source>
</reference>
<keyword evidence="3" id="KW-1185">Reference proteome</keyword>